<protein>
    <submittedName>
        <fullName evidence="1">Uncharacterized protein</fullName>
    </submittedName>
</protein>
<reference evidence="1 2" key="1">
    <citation type="submission" date="2013-02" db="EMBL/GenBank/DDBJ databases">
        <authorList>
            <person name="Harkins D.M."/>
            <person name="Durkin A.S."/>
            <person name="Brinkac L.M."/>
            <person name="Haft D.H."/>
            <person name="Selengut J.D."/>
            <person name="Sanka R."/>
            <person name="DePew J."/>
            <person name="Purushe J."/>
            <person name="Haake D.A."/>
            <person name="Matsunaga J."/>
            <person name="Vinetz J.M."/>
            <person name="Sutton G.G."/>
            <person name="Nierman W.C."/>
            <person name="Fouts D.E."/>
        </authorList>
    </citation>
    <scope>NUCLEOTIDE SEQUENCE [LARGE SCALE GENOMIC DNA]</scope>
    <source>
        <strain evidence="1 2">Ecochallenge</strain>
    </source>
</reference>
<name>N1U720_9LEPT</name>
<organism evidence="1 2">
    <name type="scientific">Leptospira weilii str. Ecochallenge</name>
    <dbReference type="NCBI Taxonomy" id="1049986"/>
    <lineage>
        <taxon>Bacteria</taxon>
        <taxon>Pseudomonadati</taxon>
        <taxon>Spirochaetota</taxon>
        <taxon>Spirochaetia</taxon>
        <taxon>Leptospirales</taxon>
        <taxon>Leptospiraceae</taxon>
        <taxon>Leptospira</taxon>
    </lineage>
</organism>
<sequence length="197" mass="23481">MRLNRNNKAHRNTIFPLRFSEEAVAVIRAHLANRPESSFHLRIERKGGHANVQVGYDRKKNLNTKHTYPIMIEITEEDEICLEGSRIDWKSEKQEFCIYPDVDLDIEYQNILNRFKIRVNRNVFRNDKARIYRGVSEFPNWFPLRVRKLEISKVKIQGIIWILTLADRHEPEEILKIESTIADEILDYFSDFPVRND</sequence>
<proteinExistence type="predicted"/>
<evidence type="ECO:0000313" key="1">
    <source>
        <dbReference type="EMBL" id="EMY14867.1"/>
    </source>
</evidence>
<evidence type="ECO:0000313" key="2">
    <source>
        <dbReference type="Proteomes" id="UP000012249"/>
    </source>
</evidence>
<comment type="caution">
    <text evidence="1">The sequence shown here is derived from an EMBL/GenBank/DDBJ whole genome shotgun (WGS) entry which is preliminary data.</text>
</comment>
<dbReference type="AlphaFoldDB" id="N1U720"/>
<dbReference type="Proteomes" id="UP000012249">
    <property type="component" value="Unassembled WGS sequence"/>
</dbReference>
<accession>N1U720</accession>
<gene>
    <name evidence="1" type="ORF">LEP1GSC043_4107</name>
</gene>
<dbReference type="EMBL" id="AHMI02000134">
    <property type="protein sequence ID" value="EMY14867.1"/>
    <property type="molecule type" value="Genomic_DNA"/>
</dbReference>